<reference evidence="4" key="1">
    <citation type="submission" date="2016-04" db="EMBL/GenBank/DDBJ databases">
        <title>Complete Genome Sequences of Twelve Strains of a Stable Defined Moderately Diverse Mouse Microbiota 2 (sDMDMm2).</title>
        <authorList>
            <person name="Uchimura Y."/>
            <person name="Wyss M."/>
            <person name="Brugiroux S."/>
            <person name="Limenitakis J.P."/>
            <person name="Stecher B."/>
            <person name="McCoy K.D."/>
            <person name="Macpherson A.J."/>
        </authorList>
    </citation>
    <scope>NUCLEOTIDE SEQUENCE [LARGE SCALE GENOMIC DNA]</scope>
    <source>
        <strain evidence="4">YL27</strain>
    </source>
</reference>
<name>A0A1B1SCX5_9BACT</name>
<organism evidence="3 4">
    <name type="scientific">Muribaculum intestinale</name>
    <dbReference type="NCBI Taxonomy" id="1796646"/>
    <lineage>
        <taxon>Bacteria</taxon>
        <taxon>Pseudomonadati</taxon>
        <taxon>Bacteroidota</taxon>
        <taxon>Bacteroidia</taxon>
        <taxon>Bacteroidales</taxon>
        <taxon>Muribaculaceae</taxon>
        <taxon>Muribaculum</taxon>
    </lineage>
</organism>
<accession>A0A1Z2XFR6</accession>
<evidence type="ECO:0000313" key="3">
    <source>
        <dbReference type="EMBL" id="ANU64615.2"/>
    </source>
</evidence>
<proteinExistence type="predicted"/>
<evidence type="ECO:0000313" key="4">
    <source>
        <dbReference type="Proteomes" id="UP000186351"/>
    </source>
</evidence>
<evidence type="ECO:0000259" key="2">
    <source>
        <dbReference type="Pfam" id="PF13568"/>
    </source>
</evidence>
<dbReference type="OrthoDB" id="997409at2"/>
<gene>
    <name evidence="3" type="ORF">A4V02_13385</name>
</gene>
<dbReference type="Proteomes" id="UP000186351">
    <property type="component" value="Chromosome"/>
</dbReference>
<dbReference type="Pfam" id="PF13568">
    <property type="entry name" value="OMP_b-brl_2"/>
    <property type="match status" value="1"/>
</dbReference>
<dbReference type="GeneID" id="65537867"/>
<evidence type="ECO:0000256" key="1">
    <source>
        <dbReference type="SAM" id="SignalP"/>
    </source>
</evidence>
<dbReference type="KEGG" id="pary:A4V02_13385"/>
<feature type="domain" description="Outer membrane protein beta-barrel" evidence="2">
    <location>
        <begin position="34"/>
        <end position="218"/>
    </location>
</feature>
<protein>
    <recommendedName>
        <fullName evidence="2">Outer membrane protein beta-barrel domain-containing protein</fullName>
    </recommendedName>
</protein>
<accession>A0A1B1SCX5</accession>
<dbReference type="EMBL" id="CP015402">
    <property type="protein sequence ID" value="ANU64615.2"/>
    <property type="molecule type" value="Genomic_DNA"/>
</dbReference>
<feature type="chain" id="PRO_5012926957" description="Outer membrane protein beta-barrel domain-containing protein" evidence="1">
    <location>
        <begin position="24"/>
        <end position="239"/>
    </location>
</feature>
<dbReference type="AlphaFoldDB" id="A0A1B1SCX5"/>
<dbReference type="InterPro" id="IPR025665">
    <property type="entry name" value="Beta-barrel_OMP_2"/>
</dbReference>
<keyword evidence="4" id="KW-1185">Reference proteome</keyword>
<feature type="signal peptide" evidence="1">
    <location>
        <begin position="1"/>
        <end position="23"/>
    </location>
</feature>
<dbReference type="RefSeq" id="WP_084274174.1">
    <property type="nucleotide sequence ID" value="NZ_CAJTCT010000010.1"/>
</dbReference>
<sequence>MKRLFIALCMATVAIFGGSRLNAQTIFDTGVPENLFRFGVRLGFNTSNLTNNYDKVMSGVEWKDNQWRGGFNAGFVVDINFRNFFAIQPGAFIYTRKNDYHLLYTDGHSLSAINGTQKANFLQIPILASLRLGVPQLVQVHIDCGPYFAWGWGGSNKYKKYDSSTGELVVTNGKQPYFGDSTFALSDRYDYGLKSGVGVMAMEHFYVGAHYQYGFRNVMKGNGQKGHNKMWTFSVGYNF</sequence>
<keyword evidence="1" id="KW-0732">Signal</keyword>
<dbReference type="STRING" id="1796646.A4V02_13385"/>